<dbReference type="AlphaFoldDB" id="G5QAK3"/>
<dbReference type="Proteomes" id="UP000003221">
    <property type="component" value="Unassembled WGS sequence"/>
</dbReference>
<evidence type="ECO:0000313" key="2">
    <source>
        <dbReference type="Proteomes" id="UP000003221"/>
    </source>
</evidence>
<sequence>QAWRNDHMKIARELGWTPQETFESGMRKTVQWYLANEAWWKPVQDGSYQGERLGLKR</sequence>
<name>G5QAK3_SALMO</name>
<reference evidence="1 2" key="1">
    <citation type="journal article" date="2011" name="BMC Genomics">
        <title>Genome sequencing reveals diversification of virulence factor content and possible host adaptation in distinct subpopulations of Salmonella enterica.</title>
        <authorList>
            <person name="den Bakker H.C."/>
            <person name="Moreno Switt A.I."/>
            <person name="Govoni G."/>
            <person name="Cummings C.A."/>
            <person name="Ranieri M.L."/>
            <person name="Degoricija L."/>
            <person name="Hoelzer K."/>
            <person name="Rodriguez-Rivera L.D."/>
            <person name="Brown S."/>
            <person name="Bolchacova E."/>
            <person name="Furtado M.R."/>
            <person name="Wiedmann M."/>
        </authorList>
    </citation>
    <scope>NUCLEOTIDE SEQUENCE [LARGE SCALE GENOMIC DNA]</scope>
    <source>
        <strain evidence="1 2">S5-403</strain>
    </source>
</reference>
<dbReference type="EMBL" id="AFCS01001226">
    <property type="protein sequence ID" value="EHC73027.1"/>
    <property type="molecule type" value="Genomic_DNA"/>
</dbReference>
<dbReference type="PATRIC" id="fig|913242.3.peg.4798"/>
<proteinExistence type="predicted"/>
<comment type="caution">
    <text evidence="1">The sequence shown here is derived from an EMBL/GenBank/DDBJ whole genome shotgun (WGS) entry which is preliminary data.</text>
</comment>
<dbReference type="Gene3D" id="3.90.25.10">
    <property type="entry name" value="UDP-galactose 4-epimerase, domain 1"/>
    <property type="match status" value="1"/>
</dbReference>
<organism evidence="1 2">
    <name type="scientific">Salmonella enterica subsp. enterica serovar Montevideo str. S5-403</name>
    <dbReference type="NCBI Taxonomy" id="913242"/>
    <lineage>
        <taxon>Bacteria</taxon>
        <taxon>Pseudomonadati</taxon>
        <taxon>Pseudomonadota</taxon>
        <taxon>Gammaproteobacteria</taxon>
        <taxon>Enterobacterales</taxon>
        <taxon>Enterobacteriaceae</taxon>
        <taxon>Salmonella</taxon>
    </lineage>
</organism>
<feature type="non-terminal residue" evidence="1">
    <location>
        <position position="1"/>
    </location>
</feature>
<evidence type="ECO:0000313" key="1">
    <source>
        <dbReference type="EMBL" id="EHC73027.1"/>
    </source>
</evidence>
<protein>
    <submittedName>
        <fullName evidence="1">dTDP-glucose 4,6-dehydratase</fullName>
    </submittedName>
</protein>
<gene>
    <name evidence="1" type="ORF">LTSEMON_5515</name>
</gene>
<accession>G5QAK3</accession>
<dbReference type="InterPro" id="IPR036291">
    <property type="entry name" value="NAD(P)-bd_dom_sf"/>
</dbReference>
<dbReference type="SUPFAM" id="SSF51735">
    <property type="entry name" value="NAD(P)-binding Rossmann-fold domains"/>
    <property type="match status" value="1"/>
</dbReference>